<dbReference type="AlphaFoldDB" id="A0A0L9UER3"/>
<dbReference type="EMBL" id="CM003374">
    <property type="protein sequence ID" value="KOM41211.1"/>
    <property type="molecule type" value="Genomic_DNA"/>
</dbReference>
<proteinExistence type="predicted"/>
<evidence type="ECO:0000313" key="3">
    <source>
        <dbReference type="Proteomes" id="UP000053144"/>
    </source>
</evidence>
<protein>
    <submittedName>
        <fullName evidence="2">Uncharacterized protein</fullName>
    </submittedName>
</protein>
<feature type="compositionally biased region" description="Basic and acidic residues" evidence="1">
    <location>
        <begin position="50"/>
        <end position="67"/>
    </location>
</feature>
<evidence type="ECO:0000313" key="2">
    <source>
        <dbReference type="EMBL" id="KOM41211.1"/>
    </source>
</evidence>
<sequence length="141" mass="15561">MAYELNIQSSSNEELTLWLEEFGKASEDEKKKAKTLLAEARHNAHSLQRSNDDLKLDLESSGDKNKDLVTERDNLLTERDSLHVPLDDPCFDSIKMVVEGKLVDVPLPAVPESPAPITPSSNALPVVVEVIEEAKGENAQL</sequence>
<accession>A0A0L9UER3</accession>
<gene>
    <name evidence="2" type="ORF">LR48_Vigan04g140900</name>
</gene>
<dbReference type="Proteomes" id="UP000053144">
    <property type="component" value="Chromosome 4"/>
</dbReference>
<evidence type="ECO:0000256" key="1">
    <source>
        <dbReference type="SAM" id="MobiDB-lite"/>
    </source>
</evidence>
<feature type="region of interest" description="Disordered" evidence="1">
    <location>
        <begin position="41"/>
        <end position="67"/>
    </location>
</feature>
<reference evidence="3" key="1">
    <citation type="journal article" date="2015" name="Proc. Natl. Acad. Sci. U.S.A.">
        <title>Genome sequencing of adzuki bean (Vigna angularis) provides insight into high starch and low fat accumulation and domestication.</title>
        <authorList>
            <person name="Yang K."/>
            <person name="Tian Z."/>
            <person name="Chen C."/>
            <person name="Luo L."/>
            <person name="Zhao B."/>
            <person name="Wang Z."/>
            <person name="Yu L."/>
            <person name="Li Y."/>
            <person name="Sun Y."/>
            <person name="Li W."/>
            <person name="Chen Y."/>
            <person name="Li Y."/>
            <person name="Zhang Y."/>
            <person name="Ai D."/>
            <person name="Zhao J."/>
            <person name="Shang C."/>
            <person name="Ma Y."/>
            <person name="Wu B."/>
            <person name="Wang M."/>
            <person name="Gao L."/>
            <person name="Sun D."/>
            <person name="Zhang P."/>
            <person name="Guo F."/>
            <person name="Wang W."/>
            <person name="Li Y."/>
            <person name="Wang J."/>
            <person name="Varshney R.K."/>
            <person name="Wang J."/>
            <person name="Ling H.Q."/>
            <person name="Wan P."/>
        </authorList>
    </citation>
    <scope>NUCLEOTIDE SEQUENCE</scope>
    <source>
        <strain evidence="3">cv. Jingnong 6</strain>
    </source>
</reference>
<dbReference type="Gramene" id="KOM41211">
    <property type="protein sequence ID" value="KOM41211"/>
    <property type="gene ID" value="LR48_Vigan04g140900"/>
</dbReference>
<name>A0A0L9UER3_PHAAN</name>
<organism evidence="2 3">
    <name type="scientific">Phaseolus angularis</name>
    <name type="common">Azuki bean</name>
    <name type="synonym">Vigna angularis</name>
    <dbReference type="NCBI Taxonomy" id="3914"/>
    <lineage>
        <taxon>Eukaryota</taxon>
        <taxon>Viridiplantae</taxon>
        <taxon>Streptophyta</taxon>
        <taxon>Embryophyta</taxon>
        <taxon>Tracheophyta</taxon>
        <taxon>Spermatophyta</taxon>
        <taxon>Magnoliopsida</taxon>
        <taxon>eudicotyledons</taxon>
        <taxon>Gunneridae</taxon>
        <taxon>Pentapetalae</taxon>
        <taxon>rosids</taxon>
        <taxon>fabids</taxon>
        <taxon>Fabales</taxon>
        <taxon>Fabaceae</taxon>
        <taxon>Papilionoideae</taxon>
        <taxon>50 kb inversion clade</taxon>
        <taxon>NPAAA clade</taxon>
        <taxon>indigoferoid/millettioid clade</taxon>
        <taxon>Phaseoleae</taxon>
        <taxon>Vigna</taxon>
    </lineage>
</organism>